<dbReference type="Gene3D" id="1.10.530.10">
    <property type="match status" value="1"/>
</dbReference>
<dbReference type="EMBL" id="PYXZ01000008">
    <property type="protein sequence ID" value="PUA79885.1"/>
    <property type="molecule type" value="Genomic_DNA"/>
</dbReference>
<evidence type="ECO:0000259" key="1">
    <source>
        <dbReference type="Pfam" id="PF13406"/>
    </source>
</evidence>
<dbReference type="InterPro" id="IPR031304">
    <property type="entry name" value="SLT_2"/>
</dbReference>
<evidence type="ECO:0000313" key="2">
    <source>
        <dbReference type="EMBL" id="PUA79885.1"/>
    </source>
</evidence>
<dbReference type="PANTHER" id="PTHR30163">
    <property type="entry name" value="MEMBRANE-BOUND LYTIC MUREIN TRANSGLYCOSYLASE B"/>
    <property type="match status" value="1"/>
</dbReference>
<dbReference type="OrthoDB" id="9796191at2"/>
<gene>
    <name evidence="2" type="ORF">C7S10_16735</name>
</gene>
<proteinExistence type="predicted"/>
<dbReference type="Proteomes" id="UP000244867">
    <property type="component" value="Unassembled WGS sequence"/>
</dbReference>
<sequence length="233" mass="24815">MCATAVAAQQAAQRDQVLSSYEIVPEPTAQVAQPPTVEEVRQRPSRDAHAAAVDPRWARRTATAAGIPLPALTAYARASMLAPEGCRIGWTTLAGIGWVESQHGTIGDRTLGRDGHSSRPILGPALDGRDFAAVPSTPESATWHGDAKWDHAVGPMQFIPSTWHTWRADGDGDGVADPNDIDDAARAAAGYLCRSGDLMSGDTWSRAIFSYNHSADYVLNVYSAADTYAGRTS</sequence>
<accession>A0A2R7YU34</accession>
<dbReference type="InterPro" id="IPR043426">
    <property type="entry name" value="MltB-like"/>
</dbReference>
<organism evidence="2 3">
    <name type="scientific">Nocardioides currus</name>
    <dbReference type="NCBI Taxonomy" id="2133958"/>
    <lineage>
        <taxon>Bacteria</taxon>
        <taxon>Bacillati</taxon>
        <taxon>Actinomycetota</taxon>
        <taxon>Actinomycetes</taxon>
        <taxon>Propionibacteriales</taxon>
        <taxon>Nocardioidaceae</taxon>
        <taxon>Nocardioides</taxon>
    </lineage>
</organism>
<dbReference type="Pfam" id="PF13406">
    <property type="entry name" value="SLT_2"/>
    <property type="match status" value="1"/>
</dbReference>
<keyword evidence="3" id="KW-1185">Reference proteome</keyword>
<feature type="domain" description="Transglycosylase SLT" evidence="1">
    <location>
        <begin position="149"/>
        <end position="204"/>
    </location>
</feature>
<dbReference type="InterPro" id="IPR023346">
    <property type="entry name" value="Lysozyme-like_dom_sf"/>
</dbReference>
<name>A0A2R7YU34_9ACTN</name>
<protein>
    <submittedName>
        <fullName evidence="2">Lytic murein transglycosylase</fullName>
    </submittedName>
</protein>
<dbReference type="CDD" id="cd13399">
    <property type="entry name" value="Slt35-like"/>
    <property type="match status" value="1"/>
</dbReference>
<reference evidence="2 3" key="1">
    <citation type="submission" date="2018-03" db="EMBL/GenBank/DDBJ databases">
        <authorList>
            <person name="Keele B.F."/>
        </authorList>
    </citation>
    <scope>NUCLEOTIDE SEQUENCE [LARGE SCALE GENOMIC DNA]</scope>
    <source>
        <strain evidence="2 3">IB-3</strain>
    </source>
</reference>
<dbReference type="AlphaFoldDB" id="A0A2R7YU34"/>
<comment type="caution">
    <text evidence="2">The sequence shown here is derived from an EMBL/GenBank/DDBJ whole genome shotgun (WGS) entry which is preliminary data.</text>
</comment>
<dbReference type="GO" id="GO:0009253">
    <property type="term" value="P:peptidoglycan catabolic process"/>
    <property type="evidence" value="ECO:0007669"/>
    <property type="project" value="TreeGrafter"/>
</dbReference>
<dbReference type="PANTHER" id="PTHR30163:SF8">
    <property type="entry name" value="LYTIC MUREIN TRANSGLYCOSYLASE"/>
    <property type="match status" value="1"/>
</dbReference>
<evidence type="ECO:0000313" key="3">
    <source>
        <dbReference type="Proteomes" id="UP000244867"/>
    </source>
</evidence>
<dbReference type="GO" id="GO:0008933">
    <property type="term" value="F:peptidoglycan lytic transglycosylase activity"/>
    <property type="evidence" value="ECO:0007669"/>
    <property type="project" value="TreeGrafter"/>
</dbReference>
<dbReference type="SUPFAM" id="SSF53955">
    <property type="entry name" value="Lysozyme-like"/>
    <property type="match status" value="1"/>
</dbReference>